<feature type="domain" description="EF-hand" evidence="4">
    <location>
        <begin position="157"/>
        <end position="192"/>
    </location>
</feature>
<evidence type="ECO:0000256" key="3">
    <source>
        <dbReference type="SAM" id="MobiDB-lite"/>
    </source>
</evidence>
<dbReference type="InterPro" id="IPR050230">
    <property type="entry name" value="CALM/Myosin/TropC-like"/>
</dbReference>
<feature type="region of interest" description="Disordered" evidence="3">
    <location>
        <begin position="1"/>
        <end position="35"/>
    </location>
</feature>
<protein>
    <recommendedName>
        <fullName evidence="4">EF-hand domain-containing protein</fullName>
    </recommendedName>
</protein>
<dbReference type="GO" id="GO:0016460">
    <property type="term" value="C:myosin II complex"/>
    <property type="evidence" value="ECO:0007669"/>
    <property type="project" value="TreeGrafter"/>
</dbReference>
<name>A0A8E0RWL9_9TREM</name>
<keyword evidence="6" id="KW-1185">Reference proteome</keyword>
<dbReference type="PROSITE" id="PS00018">
    <property type="entry name" value="EF_HAND_1"/>
    <property type="match status" value="2"/>
</dbReference>
<evidence type="ECO:0000256" key="2">
    <source>
        <dbReference type="ARBA" id="ARBA00022837"/>
    </source>
</evidence>
<dbReference type="InterPro" id="IPR011992">
    <property type="entry name" value="EF-hand-dom_pair"/>
</dbReference>
<dbReference type="Proteomes" id="UP000728185">
    <property type="component" value="Unassembled WGS sequence"/>
</dbReference>
<reference evidence="5" key="1">
    <citation type="submission" date="2019-05" db="EMBL/GenBank/DDBJ databases">
        <title>Annotation for the trematode Fasciolopsis buski.</title>
        <authorList>
            <person name="Choi Y.-J."/>
        </authorList>
    </citation>
    <scope>NUCLEOTIDE SEQUENCE</scope>
    <source>
        <strain evidence="5">HT</strain>
        <tissue evidence="5">Whole worm</tissue>
    </source>
</reference>
<feature type="domain" description="EF-hand" evidence="4">
    <location>
        <begin position="84"/>
        <end position="119"/>
    </location>
</feature>
<dbReference type="PANTHER" id="PTHR23048">
    <property type="entry name" value="MYOSIN LIGHT CHAIN 1, 3"/>
    <property type="match status" value="1"/>
</dbReference>
<dbReference type="InterPro" id="IPR018247">
    <property type="entry name" value="EF_Hand_1_Ca_BS"/>
</dbReference>
<accession>A0A8E0RWL9</accession>
<dbReference type="PANTHER" id="PTHR23048:SF0">
    <property type="entry name" value="CALMODULIN LIKE 3"/>
    <property type="match status" value="1"/>
</dbReference>
<dbReference type="FunFam" id="1.10.238.10:FF:000003">
    <property type="entry name" value="Calmodulin A"/>
    <property type="match status" value="1"/>
</dbReference>
<dbReference type="InterPro" id="IPR002048">
    <property type="entry name" value="EF_hand_dom"/>
</dbReference>
<dbReference type="EMBL" id="LUCM01007414">
    <property type="protein sequence ID" value="KAA0190024.1"/>
    <property type="molecule type" value="Genomic_DNA"/>
</dbReference>
<feature type="compositionally biased region" description="Low complexity" evidence="3">
    <location>
        <begin position="17"/>
        <end position="28"/>
    </location>
</feature>
<evidence type="ECO:0000313" key="5">
    <source>
        <dbReference type="EMBL" id="KAA0190024.1"/>
    </source>
</evidence>
<comment type="caution">
    <text evidence="5">The sequence shown here is derived from an EMBL/GenBank/DDBJ whole genome shotgun (WGS) entry which is preliminary data.</text>
</comment>
<dbReference type="AlphaFoldDB" id="A0A8E0RWL9"/>
<dbReference type="Pfam" id="PF13499">
    <property type="entry name" value="EF-hand_7"/>
    <property type="match status" value="1"/>
</dbReference>
<dbReference type="SMART" id="SM00054">
    <property type="entry name" value="EFh"/>
    <property type="match status" value="3"/>
</dbReference>
<dbReference type="CDD" id="cd00051">
    <property type="entry name" value="EFh"/>
    <property type="match status" value="2"/>
</dbReference>
<organism evidence="5 6">
    <name type="scientific">Fasciolopsis buskii</name>
    <dbReference type="NCBI Taxonomy" id="27845"/>
    <lineage>
        <taxon>Eukaryota</taxon>
        <taxon>Metazoa</taxon>
        <taxon>Spiralia</taxon>
        <taxon>Lophotrochozoa</taxon>
        <taxon>Platyhelminthes</taxon>
        <taxon>Trematoda</taxon>
        <taxon>Digenea</taxon>
        <taxon>Plagiorchiida</taxon>
        <taxon>Echinostomata</taxon>
        <taxon>Echinostomatoidea</taxon>
        <taxon>Fasciolidae</taxon>
        <taxon>Fasciolopsis</taxon>
    </lineage>
</organism>
<dbReference type="GO" id="GO:0005509">
    <property type="term" value="F:calcium ion binding"/>
    <property type="evidence" value="ECO:0007669"/>
    <property type="project" value="InterPro"/>
</dbReference>
<proteinExistence type="predicted"/>
<dbReference type="SUPFAM" id="SSF47473">
    <property type="entry name" value="EF-hand"/>
    <property type="match status" value="1"/>
</dbReference>
<evidence type="ECO:0000256" key="1">
    <source>
        <dbReference type="ARBA" id="ARBA00022737"/>
    </source>
</evidence>
<dbReference type="PROSITE" id="PS50222">
    <property type="entry name" value="EF_HAND_2"/>
    <property type="match status" value="3"/>
</dbReference>
<dbReference type="Pfam" id="PF13202">
    <property type="entry name" value="EF-hand_5"/>
    <property type="match status" value="1"/>
</dbReference>
<dbReference type="OrthoDB" id="6281904at2759"/>
<gene>
    <name evidence="5" type="ORF">FBUS_04303</name>
</gene>
<dbReference type="Gene3D" id="1.10.238.10">
    <property type="entry name" value="EF-hand"/>
    <property type="match status" value="1"/>
</dbReference>
<sequence length="237" mass="27093">MENGEDCRKVASGFPPSLSQSKNSSRRVSSTDRSESEDYENFLLGKSGTITGAYVLHRRDTSTRRRLSSIRKTFLKRRRSLTDAEMRGLRYVFSILDQNKDGVIAAGELLLTLRALNVTLTEAELNDVIAELDVDLNGTVDYDELCLFVGYRIVMKNLENELDQFIQALDADGDGRVGRKDVRRIMRHFHLPDDKEHIDELFQIIPAAHMDYVTIAELRKFIHPSENQLNLRTLFGE</sequence>
<evidence type="ECO:0000313" key="6">
    <source>
        <dbReference type="Proteomes" id="UP000728185"/>
    </source>
</evidence>
<keyword evidence="1" id="KW-0677">Repeat</keyword>
<evidence type="ECO:0000259" key="4">
    <source>
        <dbReference type="PROSITE" id="PS50222"/>
    </source>
</evidence>
<keyword evidence="2" id="KW-0106">Calcium</keyword>
<feature type="domain" description="EF-hand" evidence="4">
    <location>
        <begin position="120"/>
        <end position="155"/>
    </location>
</feature>